<dbReference type="InterPro" id="IPR009057">
    <property type="entry name" value="Homeodomain-like_sf"/>
</dbReference>
<evidence type="ECO:0000259" key="9">
    <source>
        <dbReference type="PROSITE" id="PS50110"/>
    </source>
</evidence>
<dbReference type="SUPFAM" id="SSF52540">
    <property type="entry name" value="P-loop containing nucleoside triphosphate hydrolases"/>
    <property type="match status" value="1"/>
</dbReference>
<evidence type="ECO:0000256" key="5">
    <source>
        <dbReference type="ARBA" id="ARBA00023159"/>
    </source>
</evidence>
<dbReference type="SMART" id="SM00448">
    <property type="entry name" value="REC"/>
    <property type="match status" value="1"/>
</dbReference>
<dbReference type="OrthoDB" id="9803970at2"/>
<keyword evidence="1" id="KW-0547">Nucleotide-binding</keyword>
<keyword evidence="5" id="KW-0010">Activator</keyword>
<dbReference type="SMART" id="SM00382">
    <property type="entry name" value="AAA"/>
    <property type="match status" value="1"/>
</dbReference>
<proteinExistence type="predicted"/>
<dbReference type="Pfam" id="PF00158">
    <property type="entry name" value="Sigma54_activat"/>
    <property type="match status" value="1"/>
</dbReference>
<dbReference type="FunFam" id="3.40.50.300:FF:000006">
    <property type="entry name" value="DNA-binding transcriptional regulator NtrC"/>
    <property type="match status" value="1"/>
</dbReference>
<protein>
    <submittedName>
        <fullName evidence="10">Regulatory protein, Fis family</fullName>
    </submittedName>
</protein>
<dbReference type="PRINTS" id="PR01590">
    <property type="entry name" value="HTHFIS"/>
</dbReference>
<dbReference type="Proteomes" id="UP000243333">
    <property type="component" value="Unassembled WGS sequence"/>
</dbReference>
<keyword evidence="3" id="KW-0805">Transcription regulation</keyword>
<evidence type="ECO:0000313" key="11">
    <source>
        <dbReference type="Proteomes" id="UP000243333"/>
    </source>
</evidence>
<evidence type="ECO:0000256" key="7">
    <source>
        <dbReference type="PROSITE-ProRule" id="PRU00169"/>
    </source>
</evidence>
<keyword evidence="7" id="KW-0597">Phosphoprotein</keyword>
<dbReference type="InterPro" id="IPR002197">
    <property type="entry name" value="HTH_Fis"/>
</dbReference>
<feature type="modified residue" description="4-aspartylphosphate" evidence="7">
    <location>
        <position position="51"/>
    </location>
</feature>
<dbReference type="PANTHER" id="PTHR32071:SF57">
    <property type="entry name" value="C4-DICARBOXYLATE TRANSPORT TRANSCRIPTIONAL REGULATORY PROTEIN DCTD"/>
    <property type="match status" value="1"/>
</dbReference>
<dbReference type="EMBL" id="FNBU01000021">
    <property type="protein sequence ID" value="SDF67932.1"/>
    <property type="molecule type" value="Genomic_DNA"/>
</dbReference>
<sequence length="455" mass="51466">MYKVLIVDDEPAICASLAFALEETYTVFTAGSTDEALAIIAAQEIDIVLLDLKLGGEDGLEALSRIKRYDDSIIVIIMTAYGSIKSSVTAMRAGAFYYLTKPINMDELSMLLVNAREYRGMRSRVQYLNHKLTEFYEISGMVGKSAAMRQILSQIDKARQVDSNVLITGESGTGKELVAKALHYLSARRQEPFEVVNCAAIPTELLESELFGYEKGAFTGAVQRKKGLFELADRGTIFLDEIGEMDMKMQAKLLRVVQEKEIVPLGCGQRRKIDVRIICATNRDLKKMIAEGKFREDLYFRLNVVTINLPPLRERREDIPLLVEHFIGKYNKKMARQIKSIEPEALRLLSKYEFKGNVRELENIIERAMVFAEDSTLRVSNLPAEVREAGGEEGGSRAEASLLIPVYIGDDLKLVERKVITRTLQHFRGDKAKCAQVLKISERKLWYKIKEYGLR</sequence>
<dbReference type="Pfam" id="PF02954">
    <property type="entry name" value="HTH_8"/>
    <property type="match status" value="1"/>
</dbReference>
<dbReference type="PROSITE" id="PS50110">
    <property type="entry name" value="RESPONSE_REGULATORY"/>
    <property type="match status" value="1"/>
</dbReference>
<gene>
    <name evidence="10" type="ORF">SAMN05660235_02381</name>
</gene>
<dbReference type="InterPro" id="IPR011006">
    <property type="entry name" value="CheY-like_superfamily"/>
</dbReference>
<feature type="domain" description="Response regulatory" evidence="9">
    <location>
        <begin position="3"/>
        <end position="116"/>
    </location>
</feature>
<dbReference type="CDD" id="cd00009">
    <property type="entry name" value="AAA"/>
    <property type="match status" value="1"/>
</dbReference>
<dbReference type="Pfam" id="PF25601">
    <property type="entry name" value="AAA_lid_14"/>
    <property type="match status" value="1"/>
</dbReference>
<dbReference type="GO" id="GO:0000160">
    <property type="term" value="P:phosphorelay signal transduction system"/>
    <property type="evidence" value="ECO:0007669"/>
    <property type="project" value="InterPro"/>
</dbReference>
<dbReference type="InterPro" id="IPR027417">
    <property type="entry name" value="P-loop_NTPase"/>
</dbReference>
<dbReference type="InterPro" id="IPR002078">
    <property type="entry name" value="Sigma_54_int"/>
</dbReference>
<evidence type="ECO:0000256" key="2">
    <source>
        <dbReference type="ARBA" id="ARBA00022840"/>
    </source>
</evidence>
<organism evidence="10 11">
    <name type="scientific">Sporolituus thermophilus DSM 23256</name>
    <dbReference type="NCBI Taxonomy" id="1123285"/>
    <lineage>
        <taxon>Bacteria</taxon>
        <taxon>Bacillati</taxon>
        <taxon>Bacillota</taxon>
        <taxon>Negativicutes</taxon>
        <taxon>Selenomonadales</taxon>
        <taxon>Sporomusaceae</taxon>
        <taxon>Sporolituus</taxon>
    </lineage>
</organism>
<dbReference type="FunFam" id="1.10.8.60:FF:000014">
    <property type="entry name" value="DNA-binding transcriptional regulator NtrC"/>
    <property type="match status" value="1"/>
</dbReference>
<dbReference type="SUPFAM" id="SSF52172">
    <property type="entry name" value="CheY-like"/>
    <property type="match status" value="1"/>
</dbReference>
<accession>A0A1G7N1U5</accession>
<name>A0A1G7N1U5_9FIRM</name>
<keyword evidence="4" id="KW-0238">DNA-binding</keyword>
<dbReference type="GO" id="GO:0006355">
    <property type="term" value="P:regulation of DNA-templated transcription"/>
    <property type="evidence" value="ECO:0007669"/>
    <property type="project" value="InterPro"/>
</dbReference>
<evidence type="ECO:0000256" key="1">
    <source>
        <dbReference type="ARBA" id="ARBA00022741"/>
    </source>
</evidence>
<keyword evidence="2" id="KW-0067">ATP-binding</keyword>
<keyword evidence="6" id="KW-0804">Transcription</keyword>
<dbReference type="Gene3D" id="3.40.50.300">
    <property type="entry name" value="P-loop containing nucleotide triphosphate hydrolases"/>
    <property type="match status" value="1"/>
</dbReference>
<dbReference type="AlphaFoldDB" id="A0A1G7N1U5"/>
<evidence type="ECO:0000256" key="4">
    <source>
        <dbReference type="ARBA" id="ARBA00023125"/>
    </source>
</evidence>
<dbReference type="PROSITE" id="PS00675">
    <property type="entry name" value="SIGMA54_INTERACT_1"/>
    <property type="match status" value="1"/>
</dbReference>
<dbReference type="InterPro" id="IPR001789">
    <property type="entry name" value="Sig_transdc_resp-reg_receiver"/>
</dbReference>
<dbReference type="Gene3D" id="3.40.50.2300">
    <property type="match status" value="1"/>
</dbReference>
<evidence type="ECO:0000256" key="6">
    <source>
        <dbReference type="ARBA" id="ARBA00023163"/>
    </source>
</evidence>
<reference evidence="11" key="1">
    <citation type="submission" date="2016-10" db="EMBL/GenBank/DDBJ databases">
        <authorList>
            <person name="Varghese N."/>
            <person name="Submissions S."/>
        </authorList>
    </citation>
    <scope>NUCLEOTIDE SEQUENCE [LARGE SCALE GENOMIC DNA]</scope>
    <source>
        <strain evidence="11">DSM 23256</strain>
    </source>
</reference>
<dbReference type="InterPro" id="IPR058031">
    <property type="entry name" value="AAA_lid_NorR"/>
</dbReference>
<dbReference type="GO" id="GO:0005524">
    <property type="term" value="F:ATP binding"/>
    <property type="evidence" value="ECO:0007669"/>
    <property type="project" value="UniProtKB-KW"/>
</dbReference>
<dbReference type="Pfam" id="PF00072">
    <property type="entry name" value="Response_reg"/>
    <property type="match status" value="1"/>
</dbReference>
<evidence type="ECO:0000256" key="3">
    <source>
        <dbReference type="ARBA" id="ARBA00023015"/>
    </source>
</evidence>
<feature type="domain" description="Sigma-54 factor interaction" evidence="8">
    <location>
        <begin position="141"/>
        <end position="370"/>
    </location>
</feature>
<dbReference type="GO" id="GO:0043565">
    <property type="term" value="F:sequence-specific DNA binding"/>
    <property type="evidence" value="ECO:0007669"/>
    <property type="project" value="InterPro"/>
</dbReference>
<keyword evidence="11" id="KW-1185">Reference proteome</keyword>
<evidence type="ECO:0000313" key="10">
    <source>
        <dbReference type="EMBL" id="SDF67932.1"/>
    </source>
</evidence>
<dbReference type="SUPFAM" id="SSF46689">
    <property type="entry name" value="Homeodomain-like"/>
    <property type="match status" value="1"/>
</dbReference>
<dbReference type="STRING" id="1123285.SAMN05660235_02381"/>
<dbReference type="InterPro" id="IPR003593">
    <property type="entry name" value="AAA+_ATPase"/>
</dbReference>
<dbReference type="PROSITE" id="PS50045">
    <property type="entry name" value="SIGMA54_INTERACT_4"/>
    <property type="match status" value="1"/>
</dbReference>
<dbReference type="RefSeq" id="WP_093691154.1">
    <property type="nucleotide sequence ID" value="NZ_FNBU01000021.1"/>
</dbReference>
<dbReference type="InterPro" id="IPR025662">
    <property type="entry name" value="Sigma_54_int_dom_ATP-bd_1"/>
</dbReference>
<dbReference type="PANTHER" id="PTHR32071">
    <property type="entry name" value="TRANSCRIPTIONAL REGULATORY PROTEIN"/>
    <property type="match status" value="1"/>
</dbReference>
<dbReference type="Gene3D" id="1.10.8.60">
    <property type="match status" value="1"/>
</dbReference>
<dbReference type="Gene3D" id="1.10.10.60">
    <property type="entry name" value="Homeodomain-like"/>
    <property type="match status" value="1"/>
</dbReference>
<evidence type="ECO:0000259" key="8">
    <source>
        <dbReference type="PROSITE" id="PS50045"/>
    </source>
</evidence>